<gene>
    <name evidence="2" type="ORF">QYE76_035391</name>
</gene>
<protein>
    <submittedName>
        <fullName evidence="2">Uncharacterized protein</fullName>
    </submittedName>
</protein>
<dbReference type="EMBL" id="JAUUTY010000007">
    <property type="protein sequence ID" value="KAK1611718.1"/>
    <property type="molecule type" value="Genomic_DNA"/>
</dbReference>
<evidence type="ECO:0000256" key="1">
    <source>
        <dbReference type="SAM" id="MobiDB-lite"/>
    </source>
</evidence>
<reference evidence="2" key="1">
    <citation type="submission" date="2023-07" db="EMBL/GenBank/DDBJ databases">
        <title>A chromosome-level genome assembly of Lolium multiflorum.</title>
        <authorList>
            <person name="Chen Y."/>
            <person name="Copetti D."/>
            <person name="Kolliker R."/>
            <person name="Studer B."/>
        </authorList>
    </citation>
    <scope>NUCLEOTIDE SEQUENCE</scope>
    <source>
        <strain evidence="2">02402/16</strain>
        <tissue evidence="2">Leaf</tissue>
    </source>
</reference>
<comment type="caution">
    <text evidence="2">The sequence shown here is derived from an EMBL/GenBank/DDBJ whole genome shotgun (WGS) entry which is preliminary data.</text>
</comment>
<organism evidence="2 3">
    <name type="scientific">Lolium multiflorum</name>
    <name type="common">Italian ryegrass</name>
    <name type="synonym">Lolium perenne subsp. multiflorum</name>
    <dbReference type="NCBI Taxonomy" id="4521"/>
    <lineage>
        <taxon>Eukaryota</taxon>
        <taxon>Viridiplantae</taxon>
        <taxon>Streptophyta</taxon>
        <taxon>Embryophyta</taxon>
        <taxon>Tracheophyta</taxon>
        <taxon>Spermatophyta</taxon>
        <taxon>Magnoliopsida</taxon>
        <taxon>Liliopsida</taxon>
        <taxon>Poales</taxon>
        <taxon>Poaceae</taxon>
        <taxon>BOP clade</taxon>
        <taxon>Pooideae</taxon>
        <taxon>Poodae</taxon>
        <taxon>Poeae</taxon>
        <taxon>Poeae Chloroplast Group 2 (Poeae type)</taxon>
        <taxon>Loliodinae</taxon>
        <taxon>Loliinae</taxon>
        <taxon>Lolium</taxon>
    </lineage>
</organism>
<evidence type="ECO:0000313" key="3">
    <source>
        <dbReference type="Proteomes" id="UP001231189"/>
    </source>
</evidence>
<proteinExistence type="predicted"/>
<dbReference type="Proteomes" id="UP001231189">
    <property type="component" value="Unassembled WGS sequence"/>
</dbReference>
<feature type="region of interest" description="Disordered" evidence="1">
    <location>
        <begin position="1"/>
        <end position="39"/>
    </location>
</feature>
<dbReference type="AlphaFoldDB" id="A0AAD8VP60"/>
<keyword evidence="3" id="KW-1185">Reference proteome</keyword>
<accession>A0AAD8VP60</accession>
<evidence type="ECO:0000313" key="2">
    <source>
        <dbReference type="EMBL" id="KAK1611718.1"/>
    </source>
</evidence>
<name>A0AAD8VP60_LOLMU</name>
<sequence length="89" mass="9309">MSTPPALLPRARWSPAGAARHPSRWAAADGSKATGDVDAVPSASTDAWMCADWRITASRWRMSLSVALAASPAAASATRALLNAPEMDF</sequence>